<dbReference type="InParanoid" id="A0A1Y2LHS8"/>
<dbReference type="EMBL" id="KZ107867">
    <property type="protein sequence ID" value="OSS43375.1"/>
    <property type="molecule type" value="Genomic_DNA"/>
</dbReference>
<gene>
    <name evidence="1" type="ORF">B5807_12000</name>
</gene>
<protein>
    <submittedName>
        <fullName evidence="1">Uncharacterized protein</fullName>
    </submittedName>
</protein>
<dbReference type="AlphaFoldDB" id="A0A1Y2LHS8"/>
<dbReference type="Proteomes" id="UP000193240">
    <property type="component" value="Unassembled WGS sequence"/>
</dbReference>
<sequence>MNIDGAGAFSREGYLVLRMIRSALNFYIGGVSYRIASKTTHVKSDEGQRGSLIREGEVHFAFAIAKGKYVQSVIECDDYDGLSHIDGPSDEIGRICFSE</sequence>
<evidence type="ECO:0000313" key="2">
    <source>
        <dbReference type="Proteomes" id="UP000193240"/>
    </source>
</evidence>
<evidence type="ECO:0000313" key="1">
    <source>
        <dbReference type="EMBL" id="OSS43375.1"/>
    </source>
</evidence>
<name>A0A1Y2LHS8_EPING</name>
<proteinExistence type="predicted"/>
<accession>A0A1Y2LHS8</accession>
<reference evidence="1 2" key="1">
    <citation type="journal article" date="2017" name="Genome Announc.">
        <title>Genome sequence of the saprophytic ascomycete Epicoccum nigrum ICMP 19927 strain isolated from New Zealand.</title>
        <authorList>
            <person name="Fokin M."/>
            <person name="Fleetwood D."/>
            <person name="Weir B.S."/>
            <person name="Villas-Boas S.G."/>
        </authorList>
    </citation>
    <scope>NUCLEOTIDE SEQUENCE [LARGE SCALE GENOMIC DNA]</scope>
    <source>
        <strain evidence="1 2">ICMP 19927</strain>
    </source>
</reference>
<keyword evidence="2" id="KW-1185">Reference proteome</keyword>
<organism evidence="1 2">
    <name type="scientific">Epicoccum nigrum</name>
    <name type="common">Soil fungus</name>
    <name type="synonym">Epicoccum purpurascens</name>
    <dbReference type="NCBI Taxonomy" id="105696"/>
    <lineage>
        <taxon>Eukaryota</taxon>
        <taxon>Fungi</taxon>
        <taxon>Dikarya</taxon>
        <taxon>Ascomycota</taxon>
        <taxon>Pezizomycotina</taxon>
        <taxon>Dothideomycetes</taxon>
        <taxon>Pleosporomycetidae</taxon>
        <taxon>Pleosporales</taxon>
        <taxon>Pleosporineae</taxon>
        <taxon>Didymellaceae</taxon>
        <taxon>Epicoccum</taxon>
    </lineage>
</organism>